<dbReference type="RefSeq" id="WP_126159589.1">
    <property type="nucleotide sequence ID" value="NZ_RQXW01000017.1"/>
</dbReference>
<dbReference type="InterPro" id="IPR050093">
    <property type="entry name" value="ABC_SmlMolc_Importer"/>
</dbReference>
<evidence type="ECO:0000256" key="6">
    <source>
        <dbReference type="ARBA" id="ARBA00022967"/>
    </source>
</evidence>
<dbReference type="NCBIfam" id="TIGR01187">
    <property type="entry name" value="potA"/>
    <property type="match status" value="1"/>
</dbReference>
<keyword evidence="3" id="KW-0997">Cell inner membrane</keyword>
<dbReference type="OrthoDB" id="9802264at2"/>
<evidence type="ECO:0000313" key="11">
    <source>
        <dbReference type="Proteomes" id="UP000283087"/>
    </source>
</evidence>
<comment type="subunit">
    <text evidence="8">The complex is composed of two ATP-binding proteins (PotA), two transmembrane proteins (PotB and PotC) and a solute-binding protein (PotD).</text>
</comment>
<dbReference type="InterPro" id="IPR008995">
    <property type="entry name" value="Mo/tungstate-bd_C_term_dom"/>
</dbReference>
<keyword evidence="1 8" id="KW-0813">Transport</keyword>
<dbReference type="Pfam" id="PF08402">
    <property type="entry name" value="TOBE_2"/>
    <property type="match status" value="1"/>
</dbReference>
<proteinExistence type="inferred from homology"/>
<dbReference type="GO" id="GO:0005524">
    <property type="term" value="F:ATP binding"/>
    <property type="evidence" value="ECO:0007669"/>
    <property type="project" value="UniProtKB-KW"/>
</dbReference>
<accession>A0A430KMT1</accession>
<comment type="function">
    <text evidence="8">Part of the ABC transporter complex PotABCD involved in spermidine/putrescine import. Responsible for energy coupling to the transport system.</text>
</comment>
<protein>
    <recommendedName>
        <fullName evidence="8">Spermidine/putrescine import ATP-binding protein PotA</fullName>
        <ecNumber evidence="8">7.6.2.11</ecNumber>
    </recommendedName>
</protein>
<dbReference type="InterPro" id="IPR017871">
    <property type="entry name" value="ABC_transporter-like_CS"/>
</dbReference>
<comment type="catalytic activity">
    <reaction evidence="8">
        <text>ATP + H2O + polyamine-[polyamine-binding protein]Side 1 = ADP + phosphate + polyamineSide 2 + [polyamine-binding protein]Side 1.</text>
        <dbReference type="EC" id="7.6.2.11"/>
    </reaction>
</comment>
<dbReference type="PANTHER" id="PTHR42781:SF5">
    <property type="entry name" value="PUTRESCINE TRANSPORT ATP-BINDING PROTEIN POTG"/>
    <property type="match status" value="1"/>
</dbReference>
<sequence>MSSTTMIETAGDAGLIASPDITELPLWKQEGATPFLRIENITKKFGDFTAVDNISLDIYKNELFCLLGGSGSGKSTLLRMLAGFESPTSGRIIIDGVDMSGVQPWKRPVNMMFQSYALFPHLSVEDNVGFGLKREGLGRAEVKQRVAEMLDMVQLGHLGKRKPSQLSGGQRQRVALARSLVKRPKLLLLDEPLGALDKKLREETQFELINIQEELGVTFVVVTHDQEEAMTLATRIGVMNNGIIVQTAEPHDVYEYPNSRFVAEFVGSVNLFEGRIIEDQPDSVRINSQEAGAVLYVSHGISCAPNQKVHVAVRPEKMRISREQPDQQENCVCGVVEEYAYMGGLTVYRVRLASGKEVRVTQPNTSREASERLTWKEQVYLYWDLDSSVVLTA</sequence>
<keyword evidence="10" id="KW-0378">Hydrolase</keyword>
<dbReference type="Gene3D" id="2.40.50.100">
    <property type="match status" value="1"/>
</dbReference>
<dbReference type="FunFam" id="3.40.50.300:FF:000133">
    <property type="entry name" value="Spermidine/putrescine import ATP-binding protein PotA"/>
    <property type="match status" value="1"/>
</dbReference>
<evidence type="ECO:0000259" key="9">
    <source>
        <dbReference type="PROSITE" id="PS50893"/>
    </source>
</evidence>
<dbReference type="InterPro" id="IPR027417">
    <property type="entry name" value="P-loop_NTPase"/>
</dbReference>
<keyword evidence="4 8" id="KW-0547">Nucleotide-binding</keyword>
<dbReference type="SMART" id="SM00382">
    <property type="entry name" value="AAA"/>
    <property type="match status" value="1"/>
</dbReference>
<evidence type="ECO:0000256" key="4">
    <source>
        <dbReference type="ARBA" id="ARBA00022741"/>
    </source>
</evidence>
<evidence type="ECO:0000256" key="7">
    <source>
        <dbReference type="ARBA" id="ARBA00023136"/>
    </source>
</evidence>
<dbReference type="GO" id="GO:0015417">
    <property type="term" value="F:ABC-type polyamine transporter activity"/>
    <property type="evidence" value="ECO:0007669"/>
    <property type="project" value="UniProtKB-EC"/>
</dbReference>
<evidence type="ECO:0000256" key="1">
    <source>
        <dbReference type="ARBA" id="ARBA00022448"/>
    </source>
</evidence>
<keyword evidence="6 8" id="KW-1278">Translocase</keyword>
<dbReference type="InterPro" id="IPR003593">
    <property type="entry name" value="AAA+_ATPase"/>
</dbReference>
<evidence type="ECO:0000313" key="10">
    <source>
        <dbReference type="EMBL" id="RTE64797.1"/>
    </source>
</evidence>
<dbReference type="InterPro" id="IPR013611">
    <property type="entry name" value="Transp-assoc_OB_typ2"/>
</dbReference>
<dbReference type="PROSITE" id="PS50893">
    <property type="entry name" value="ABC_TRANSPORTER_2"/>
    <property type="match status" value="1"/>
</dbReference>
<name>A0A430KMT1_9GAMM</name>
<evidence type="ECO:0000256" key="5">
    <source>
        <dbReference type="ARBA" id="ARBA00022840"/>
    </source>
</evidence>
<dbReference type="InterPro" id="IPR005893">
    <property type="entry name" value="PotA-like"/>
</dbReference>
<comment type="similarity">
    <text evidence="8">Belongs to the ABC transporter superfamily. Spermidine/putrescine importer (TC 3.A.1.11.1) family.</text>
</comment>
<dbReference type="GO" id="GO:0015847">
    <property type="term" value="P:putrescine transport"/>
    <property type="evidence" value="ECO:0007669"/>
    <property type="project" value="UniProtKB-ARBA"/>
</dbReference>
<dbReference type="Pfam" id="PF00005">
    <property type="entry name" value="ABC_tran"/>
    <property type="match status" value="1"/>
</dbReference>
<comment type="caution">
    <text evidence="10">The sequence shown here is derived from an EMBL/GenBank/DDBJ whole genome shotgun (WGS) entry which is preliminary data.</text>
</comment>
<keyword evidence="5 8" id="KW-0067">ATP-binding</keyword>
<keyword evidence="7 8" id="KW-0472">Membrane</keyword>
<dbReference type="SUPFAM" id="SSF52540">
    <property type="entry name" value="P-loop containing nucleoside triphosphate hydrolases"/>
    <property type="match status" value="1"/>
</dbReference>
<dbReference type="InterPro" id="IPR003439">
    <property type="entry name" value="ABC_transporter-like_ATP-bd"/>
</dbReference>
<evidence type="ECO:0000256" key="2">
    <source>
        <dbReference type="ARBA" id="ARBA00022475"/>
    </source>
</evidence>
<dbReference type="GO" id="GO:0016887">
    <property type="term" value="F:ATP hydrolysis activity"/>
    <property type="evidence" value="ECO:0007669"/>
    <property type="project" value="InterPro"/>
</dbReference>
<evidence type="ECO:0000256" key="3">
    <source>
        <dbReference type="ARBA" id="ARBA00022519"/>
    </source>
</evidence>
<gene>
    <name evidence="8 10" type="primary">potA</name>
    <name evidence="10" type="ORF">EH243_15575</name>
</gene>
<dbReference type="SUPFAM" id="SSF50331">
    <property type="entry name" value="MOP-like"/>
    <property type="match status" value="1"/>
</dbReference>
<keyword evidence="11" id="KW-1185">Reference proteome</keyword>
<dbReference type="Proteomes" id="UP000283087">
    <property type="component" value="Unassembled WGS sequence"/>
</dbReference>
<dbReference type="PANTHER" id="PTHR42781">
    <property type="entry name" value="SPERMIDINE/PUTRESCINE IMPORT ATP-BINDING PROTEIN POTA"/>
    <property type="match status" value="1"/>
</dbReference>
<dbReference type="GO" id="GO:0043190">
    <property type="term" value="C:ATP-binding cassette (ABC) transporter complex"/>
    <property type="evidence" value="ECO:0007669"/>
    <property type="project" value="InterPro"/>
</dbReference>
<dbReference type="PROSITE" id="PS00211">
    <property type="entry name" value="ABC_TRANSPORTER_1"/>
    <property type="match status" value="1"/>
</dbReference>
<reference evidence="10 11" key="1">
    <citation type="submission" date="2018-11" db="EMBL/GenBank/DDBJ databases">
        <title>The draft genome sequence of Amphritea opalescens ANRC-JH13T.</title>
        <authorList>
            <person name="Fang Z."/>
            <person name="Zhang Y."/>
            <person name="Han X."/>
        </authorList>
    </citation>
    <scope>NUCLEOTIDE SEQUENCE [LARGE SCALE GENOMIC DNA]</scope>
    <source>
        <strain evidence="10 11">ANRC-JH13</strain>
    </source>
</reference>
<dbReference type="AlphaFoldDB" id="A0A430KMT1"/>
<feature type="domain" description="ABC transporter" evidence="9">
    <location>
        <begin position="36"/>
        <end position="266"/>
    </location>
</feature>
<dbReference type="EC" id="7.6.2.11" evidence="8"/>
<dbReference type="Gene3D" id="3.40.50.300">
    <property type="entry name" value="P-loop containing nucleotide triphosphate hydrolases"/>
    <property type="match status" value="1"/>
</dbReference>
<evidence type="ECO:0000256" key="8">
    <source>
        <dbReference type="RuleBase" id="RU364083"/>
    </source>
</evidence>
<keyword evidence="2 8" id="KW-1003">Cell membrane</keyword>
<dbReference type="EMBL" id="RQXW01000017">
    <property type="protein sequence ID" value="RTE64797.1"/>
    <property type="molecule type" value="Genomic_DNA"/>
</dbReference>
<organism evidence="10 11">
    <name type="scientific">Amphritea opalescens</name>
    <dbReference type="NCBI Taxonomy" id="2490544"/>
    <lineage>
        <taxon>Bacteria</taxon>
        <taxon>Pseudomonadati</taxon>
        <taxon>Pseudomonadota</taxon>
        <taxon>Gammaproteobacteria</taxon>
        <taxon>Oceanospirillales</taxon>
        <taxon>Oceanospirillaceae</taxon>
        <taxon>Amphritea</taxon>
    </lineage>
</organism>